<keyword evidence="1" id="KW-0472">Membrane</keyword>
<evidence type="ECO:0000259" key="2">
    <source>
        <dbReference type="Pfam" id="PF13751"/>
    </source>
</evidence>
<dbReference type="KEGG" id="cno:NT01CX_0704"/>
<feature type="domain" description="Transposase DDE" evidence="2">
    <location>
        <begin position="111"/>
        <end position="229"/>
    </location>
</feature>
<dbReference type="STRING" id="386415.NT01CX_0704"/>
<accession>A0Q3G8</accession>
<keyword evidence="1" id="KW-1133">Transmembrane helix</keyword>
<dbReference type="HOGENOM" id="CLU_021293_6_0_9"/>
<feature type="transmembrane region" description="Helical" evidence="1">
    <location>
        <begin position="233"/>
        <end position="255"/>
    </location>
</feature>
<evidence type="ECO:0000313" key="3">
    <source>
        <dbReference type="EMBL" id="ABK62605.1"/>
    </source>
</evidence>
<name>A0Q3G8_CLONN</name>
<dbReference type="AlphaFoldDB" id="A0Q3G8"/>
<sequence>MVRDGKPKGFFYLDHRTVDGKYNIITDVHVTPGNINDVDPYVKRIETQIEKFNFNTKYLVADAGYYTNPICKQISDKNYQGVFGFRLGPHVKGKYTKYRFQYVKELDGYVCINNCFLKYRTTTREGYKEYLSNAEHCAYCKYKNNCLTSDKSINRTIRRHVWEDYKDQIFRFTKTEKGKSIYKRRKEKIERSFADSKELHGLRYCRMRGIKNVSEQCLLTAVVQNMKKIAMVLSHYFLCTLIQIYSKLTYIINIFRMLSHKRILA</sequence>
<evidence type="ECO:0000256" key="1">
    <source>
        <dbReference type="SAM" id="Phobius"/>
    </source>
</evidence>
<dbReference type="PANTHER" id="PTHR33408">
    <property type="entry name" value="TRANSPOSASE"/>
    <property type="match status" value="1"/>
</dbReference>
<dbReference type="EMBL" id="CP000382">
    <property type="protein sequence ID" value="ABK62605.1"/>
    <property type="molecule type" value="Genomic_DNA"/>
</dbReference>
<keyword evidence="1" id="KW-0812">Transmembrane</keyword>
<dbReference type="Proteomes" id="UP000008220">
    <property type="component" value="Chromosome"/>
</dbReference>
<dbReference type="Pfam" id="PF13751">
    <property type="entry name" value="DDE_Tnp_1_6"/>
    <property type="match status" value="1"/>
</dbReference>
<protein>
    <submittedName>
        <fullName evidence="3">ISBma2, transposase</fullName>
    </submittedName>
</protein>
<gene>
    <name evidence="3" type="ordered locus">NT01CX_0704</name>
</gene>
<dbReference type="PANTHER" id="PTHR33408:SF2">
    <property type="entry name" value="TRANSPOSASE DDE DOMAIN-CONTAINING PROTEIN"/>
    <property type="match status" value="1"/>
</dbReference>
<keyword evidence="4" id="KW-1185">Reference proteome</keyword>
<organism evidence="3 4">
    <name type="scientific">Clostridium novyi (strain NT)</name>
    <dbReference type="NCBI Taxonomy" id="386415"/>
    <lineage>
        <taxon>Bacteria</taxon>
        <taxon>Bacillati</taxon>
        <taxon>Bacillota</taxon>
        <taxon>Clostridia</taxon>
        <taxon>Eubacteriales</taxon>
        <taxon>Clostridiaceae</taxon>
        <taxon>Clostridium</taxon>
    </lineage>
</organism>
<dbReference type="InterPro" id="IPR025668">
    <property type="entry name" value="Tnp_DDE_dom"/>
</dbReference>
<proteinExistence type="predicted"/>
<reference evidence="3 4" key="1">
    <citation type="journal article" date="2006" name="Nat. Biotechnol.">
        <title>The genome and transcriptomes of the anti-tumor agent Clostridium novyi-NT.</title>
        <authorList>
            <person name="Bettegowda C."/>
            <person name="Huang X."/>
            <person name="Lin J."/>
            <person name="Cheong I."/>
            <person name="Kohli M."/>
            <person name="Szabo S.A."/>
            <person name="Zhang X."/>
            <person name="Diaz L.A. Jr."/>
            <person name="Velculescu V.E."/>
            <person name="Parmigiani G."/>
            <person name="Kinzler K.W."/>
            <person name="Vogelstein B."/>
            <person name="Zhou S."/>
        </authorList>
    </citation>
    <scope>NUCLEOTIDE SEQUENCE [LARGE SCALE GENOMIC DNA]</scope>
    <source>
        <strain evidence="3 4">NT</strain>
    </source>
</reference>
<evidence type="ECO:0000313" key="4">
    <source>
        <dbReference type="Proteomes" id="UP000008220"/>
    </source>
</evidence>